<keyword evidence="3" id="KW-1185">Reference proteome</keyword>
<organism evidence="2 3">
    <name type="scientific">Rubellicoccus peritrichatus</name>
    <dbReference type="NCBI Taxonomy" id="3080537"/>
    <lineage>
        <taxon>Bacteria</taxon>
        <taxon>Pseudomonadati</taxon>
        <taxon>Verrucomicrobiota</taxon>
        <taxon>Opitutia</taxon>
        <taxon>Puniceicoccales</taxon>
        <taxon>Cerasicoccaceae</taxon>
        <taxon>Rubellicoccus</taxon>
    </lineage>
</organism>
<reference evidence="2 3" key="1">
    <citation type="submission" date="2023-10" db="EMBL/GenBank/DDBJ databases">
        <title>Rubellicoccus peritrichatus gen. nov., sp. nov., isolated from an algae of coral reef tank.</title>
        <authorList>
            <person name="Luo J."/>
        </authorList>
    </citation>
    <scope>NUCLEOTIDE SEQUENCE [LARGE SCALE GENOMIC DNA]</scope>
    <source>
        <strain evidence="2 3">CR14</strain>
    </source>
</reference>
<dbReference type="AlphaFoldDB" id="A0AAQ3LHS0"/>
<sequence>MSTQTIQSLDLTKETPRSPRATLGGYVVAGRTLDKCRAAVAGTLGEYHFNCPLDQIFLSFAGVSAEGFQEFVATGADDDAVAKWIQENSSNTQEEIVKWNNDLRYKRINEMPVEIQVFLEGYIAEFIPQDRVIYHWFDVYDIEEGRI</sequence>
<evidence type="ECO:0000313" key="2">
    <source>
        <dbReference type="EMBL" id="WOO42304.1"/>
    </source>
</evidence>
<name>A0AAQ3LHS0_9BACT</name>
<feature type="domain" description="DUF5069" evidence="1">
    <location>
        <begin position="13"/>
        <end position="146"/>
    </location>
</feature>
<evidence type="ECO:0000313" key="3">
    <source>
        <dbReference type="Proteomes" id="UP001304300"/>
    </source>
</evidence>
<dbReference type="Pfam" id="PF16798">
    <property type="entry name" value="DUF5069"/>
    <property type="match status" value="1"/>
</dbReference>
<dbReference type="EMBL" id="CP136920">
    <property type="protein sequence ID" value="WOO42304.1"/>
    <property type="molecule type" value="Genomic_DNA"/>
</dbReference>
<dbReference type="RefSeq" id="WP_317834823.1">
    <property type="nucleotide sequence ID" value="NZ_CP136920.1"/>
</dbReference>
<dbReference type="InterPro" id="IPR031849">
    <property type="entry name" value="DUF5069"/>
</dbReference>
<dbReference type="Proteomes" id="UP001304300">
    <property type="component" value="Chromosome"/>
</dbReference>
<protein>
    <submittedName>
        <fullName evidence="2">DUF5069 domain-containing protein</fullName>
    </submittedName>
</protein>
<evidence type="ECO:0000259" key="1">
    <source>
        <dbReference type="Pfam" id="PF16798"/>
    </source>
</evidence>
<accession>A0AAQ3LHS0</accession>
<dbReference type="KEGG" id="puo:RZN69_04325"/>
<gene>
    <name evidence="2" type="ORF">RZN69_04325</name>
</gene>
<proteinExistence type="predicted"/>